<gene>
    <name evidence="1" type="ORF">VTK73DRAFT_2664</name>
</gene>
<evidence type="ECO:0000313" key="1">
    <source>
        <dbReference type="EMBL" id="KAL1844066.1"/>
    </source>
</evidence>
<protein>
    <submittedName>
        <fullName evidence="1">Uncharacterized protein</fullName>
    </submittedName>
</protein>
<evidence type="ECO:0000313" key="2">
    <source>
        <dbReference type="Proteomes" id="UP001586593"/>
    </source>
</evidence>
<dbReference type="Proteomes" id="UP001586593">
    <property type="component" value="Unassembled WGS sequence"/>
</dbReference>
<keyword evidence="2" id="KW-1185">Reference proteome</keyword>
<comment type="caution">
    <text evidence="1">The sequence shown here is derived from an EMBL/GenBank/DDBJ whole genome shotgun (WGS) entry which is preliminary data.</text>
</comment>
<dbReference type="EMBL" id="JAZHXJ010001767">
    <property type="protein sequence ID" value="KAL1844066.1"/>
    <property type="molecule type" value="Genomic_DNA"/>
</dbReference>
<organism evidence="1 2">
    <name type="scientific">Phialemonium thermophilum</name>
    <dbReference type="NCBI Taxonomy" id="223376"/>
    <lineage>
        <taxon>Eukaryota</taxon>
        <taxon>Fungi</taxon>
        <taxon>Dikarya</taxon>
        <taxon>Ascomycota</taxon>
        <taxon>Pezizomycotina</taxon>
        <taxon>Sordariomycetes</taxon>
        <taxon>Sordariomycetidae</taxon>
        <taxon>Cephalothecales</taxon>
        <taxon>Cephalothecaceae</taxon>
        <taxon>Phialemonium</taxon>
    </lineage>
</organism>
<reference evidence="1 2" key="1">
    <citation type="journal article" date="2024" name="Commun. Biol.">
        <title>Comparative genomic analysis of thermophilic fungi reveals convergent evolutionary adaptations and gene losses.</title>
        <authorList>
            <person name="Steindorff A.S."/>
            <person name="Aguilar-Pontes M.V."/>
            <person name="Robinson A.J."/>
            <person name="Andreopoulos B."/>
            <person name="LaButti K."/>
            <person name="Kuo A."/>
            <person name="Mondo S."/>
            <person name="Riley R."/>
            <person name="Otillar R."/>
            <person name="Haridas S."/>
            <person name="Lipzen A."/>
            <person name="Grimwood J."/>
            <person name="Schmutz J."/>
            <person name="Clum A."/>
            <person name="Reid I.D."/>
            <person name="Moisan M.C."/>
            <person name="Butler G."/>
            <person name="Nguyen T.T.M."/>
            <person name="Dewar K."/>
            <person name="Conant G."/>
            <person name="Drula E."/>
            <person name="Henrissat B."/>
            <person name="Hansel C."/>
            <person name="Singer S."/>
            <person name="Hutchinson M.I."/>
            <person name="de Vries R.P."/>
            <person name="Natvig D.O."/>
            <person name="Powell A.J."/>
            <person name="Tsang A."/>
            <person name="Grigoriev I.V."/>
        </authorList>
    </citation>
    <scope>NUCLEOTIDE SEQUENCE [LARGE SCALE GENOMIC DNA]</scope>
    <source>
        <strain evidence="1 2">ATCC 24622</strain>
    </source>
</reference>
<sequence length="104" mass="11523">MVPAPSRLALPSYCLERKAERSQAQPVGISFYRVVGYRPRWIGSRALGGPDPWMSLVWTGIVGNVHYHAKKDQMIEGSKALATCVLQTYKYERTAGCGADLNHS</sequence>
<accession>A0ABR3VRM3</accession>
<proteinExistence type="predicted"/>
<name>A0ABR3VRM3_9PEZI</name>